<evidence type="ECO:0000313" key="5">
    <source>
        <dbReference type="Proteomes" id="UP001153954"/>
    </source>
</evidence>
<evidence type="ECO:0000259" key="3">
    <source>
        <dbReference type="PROSITE" id="PS50960"/>
    </source>
</evidence>
<protein>
    <recommendedName>
        <fullName evidence="3">HTH psq-type domain-containing protein</fullName>
    </recommendedName>
</protein>
<gene>
    <name evidence="4" type="ORF">EEDITHA_LOCUS17402</name>
</gene>
<comment type="subcellular location">
    <subcellularLocation>
        <location evidence="1 2">Nucleus</location>
    </subcellularLocation>
</comment>
<dbReference type="EMBL" id="CAKOGL010000025">
    <property type="protein sequence ID" value="CAH2102826.1"/>
    <property type="molecule type" value="Genomic_DNA"/>
</dbReference>
<keyword evidence="2" id="KW-0539">Nucleus</keyword>
<dbReference type="GO" id="GO:0003677">
    <property type="term" value="F:DNA binding"/>
    <property type="evidence" value="ECO:0007669"/>
    <property type="project" value="UniProtKB-UniRule"/>
</dbReference>
<dbReference type="AlphaFoldDB" id="A0AAU9UTH4"/>
<feature type="domain" description="HTH psq-type" evidence="3">
    <location>
        <begin position="4"/>
        <end position="56"/>
    </location>
</feature>
<evidence type="ECO:0000256" key="2">
    <source>
        <dbReference type="PROSITE-ProRule" id="PRU00320"/>
    </source>
</evidence>
<comment type="caution">
    <text evidence="4">The sequence shown here is derived from an EMBL/GenBank/DDBJ whole genome shotgun (WGS) entry which is preliminary data.</text>
</comment>
<dbReference type="Proteomes" id="UP001153954">
    <property type="component" value="Unassembled WGS sequence"/>
</dbReference>
<dbReference type="Gene3D" id="1.10.10.60">
    <property type="entry name" value="Homeodomain-like"/>
    <property type="match status" value="1"/>
</dbReference>
<dbReference type="InterPro" id="IPR007889">
    <property type="entry name" value="HTH_Psq"/>
</dbReference>
<feature type="DNA-binding region" description="H-T-H motif" evidence="2">
    <location>
        <begin position="32"/>
        <end position="52"/>
    </location>
</feature>
<accession>A0AAU9UTH4</accession>
<organism evidence="4 5">
    <name type="scientific">Euphydryas editha</name>
    <name type="common">Edith's checkerspot</name>
    <dbReference type="NCBI Taxonomy" id="104508"/>
    <lineage>
        <taxon>Eukaryota</taxon>
        <taxon>Metazoa</taxon>
        <taxon>Ecdysozoa</taxon>
        <taxon>Arthropoda</taxon>
        <taxon>Hexapoda</taxon>
        <taxon>Insecta</taxon>
        <taxon>Pterygota</taxon>
        <taxon>Neoptera</taxon>
        <taxon>Endopterygota</taxon>
        <taxon>Lepidoptera</taxon>
        <taxon>Glossata</taxon>
        <taxon>Ditrysia</taxon>
        <taxon>Papilionoidea</taxon>
        <taxon>Nymphalidae</taxon>
        <taxon>Nymphalinae</taxon>
        <taxon>Euphydryas</taxon>
    </lineage>
</organism>
<dbReference type="PROSITE" id="PS50960">
    <property type="entry name" value="HTH_PSQ"/>
    <property type="match status" value="1"/>
</dbReference>
<reference evidence="4" key="1">
    <citation type="submission" date="2022-03" db="EMBL/GenBank/DDBJ databases">
        <authorList>
            <person name="Tunstrom K."/>
        </authorList>
    </citation>
    <scope>NUCLEOTIDE SEQUENCE</scope>
</reference>
<dbReference type="GO" id="GO:0005634">
    <property type="term" value="C:nucleus"/>
    <property type="evidence" value="ECO:0007669"/>
    <property type="project" value="UniProtKB-SubCell"/>
</dbReference>
<proteinExistence type="predicted"/>
<dbReference type="Pfam" id="PF05225">
    <property type="entry name" value="HTH_psq"/>
    <property type="match status" value="1"/>
</dbReference>
<keyword evidence="5" id="KW-1185">Reference proteome</keyword>
<evidence type="ECO:0000256" key="1">
    <source>
        <dbReference type="ARBA" id="ARBA00004123"/>
    </source>
</evidence>
<name>A0AAU9UTH4_EUPED</name>
<sequence length="74" mass="8660">MATSPKFKKRKTWEKEEMATAIAAVREKRMGYLKAAKQFNVPRATLFRFVNDKDSPIESIINKVIGRRPVWSKY</sequence>
<dbReference type="SUPFAM" id="SSF46689">
    <property type="entry name" value="Homeodomain-like"/>
    <property type="match status" value="1"/>
</dbReference>
<dbReference type="InterPro" id="IPR009057">
    <property type="entry name" value="Homeodomain-like_sf"/>
</dbReference>
<keyword evidence="2" id="KW-0238">DNA-binding</keyword>
<evidence type="ECO:0000313" key="4">
    <source>
        <dbReference type="EMBL" id="CAH2102826.1"/>
    </source>
</evidence>